<dbReference type="InterPro" id="IPR006689">
    <property type="entry name" value="Small_GTPase_ARF/SAR"/>
</dbReference>
<keyword evidence="3 5" id="KW-0547">Nucleotide-binding</keyword>
<dbReference type="Gene3D" id="3.40.50.300">
    <property type="entry name" value="P-loop containing nucleotide triphosphate hydrolases"/>
    <property type="match status" value="1"/>
</dbReference>
<keyword evidence="4 5" id="KW-0342">GTP-binding</keyword>
<dbReference type="SUPFAM" id="SSF52540">
    <property type="entry name" value="P-loop containing nucleoside triphosphate hydrolases"/>
    <property type="match status" value="1"/>
</dbReference>
<reference evidence="10" key="3">
    <citation type="submission" date="2014-09" db="EMBL/GenBank/DDBJ databases">
        <authorList>
            <person name="Magalhaes I.L.F."/>
            <person name="Oliveira U."/>
            <person name="Santos F.R."/>
            <person name="Vidigal T.H.D.A."/>
            <person name="Brescovit A.D."/>
            <person name="Santos A.J."/>
        </authorList>
    </citation>
    <scope>NUCLEOTIDE SEQUENCE</scope>
</reference>
<dbReference type="NCBIfam" id="TIGR00231">
    <property type="entry name" value="small_GTP"/>
    <property type="match status" value="1"/>
</dbReference>
<evidence type="ECO:0000256" key="7">
    <source>
        <dbReference type="RuleBase" id="RU003925"/>
    </source>
</evidence>
<dbReference type="Pfam" id="PF00025">
    <property type="entry name" value="Arf"/>
    <property type="match status" value="1"/>
</dbReference>
<evidence type="ECO:0000256" key="8">
    <source>
        <dbReference type="SAM" id="MobiDB-lite"/>
    </source>
</evidence>
<comment type="similarity">
    <text evidence="1 7">Belongs to the small GTPase superfamily. Arf family.</text>
</comment>
<evidence type="ECO:0000313" key="9">
    <source>
        <dbReference type="EMBL" id="JAG18148.1"/>
    </source>
</evidence>
<gene>
    <name evidence="9" type="primary">ARF6_0</name>
    <name evidence="9" type="ORF">CM83_100340</name>
</gene>
<dbReference type="SMART" id="SM00178">
    <property type="entry name" value="SAR"/>
    <property type="match status" value="1"/>
</dbReference>
<dbReference type="GO" id="GO:0046872">
    <property type="term" value="F:metal ion binding"/>
    <property type="evidence" value="ECO:0007669"/>
    <property type="project" value="UniProtKB-KW"/>
</dbReference>
<dbReference type="InterPro" id="IPR024156">
    <property type="entry name" value="Small_GTPase_ARF"/>
</dbReference>
<feature type="binding site" evidence="5">
    <location>
        <position position="71"/>
    </location>
    <ligand>
        <name>GTP</name>
        <dbReference type="ChEBI" id="CHEBI:37565"/>
    </ligand>
</feature>
<dbReference type="GO" id="GO:0051649">
    <property type="term" value="P:establishment of localization in cell"/>
    <property type="evidence" value="ECO:0007669"/>
    <property type="project" value="UniProtKB-ARBA"/>
</dbReference>
<keyword evidence="6" id="KW-0460">Magnesium</keyword>
<dbReference type="EMBL" id="GBRD01010810">
    <property type="protein sequence ID" value="JAG55014.1"/>
    <property type="molecule type" value="Transcribed_RNA"/>
</dbReference>
<name>A0A0A9XH92_LYGHE</name>
<reference evidence="9" key="1">
    <citation type="journal article" date="2014" name="PLoS ONE">
        <title>Transcriptome-Based Identification of ABC Transporters in the Western Tarnished Plant Bug Lygus hesperus.</title>
        <authorList>
            <person name="Hull J.J."/>
            <person name="Chaney K."/>
            <person name="Geib S.M."/>
            <person name="Fabrick J.A."/>
            <person name="Brent C.S."/>
            <person name="Walsh D."/>
            <person name="Lavine L.C."/>
        </authorList>
    </citation>
    <scope>NUCLEOTIDE SEQUENCE</scope>
</reference>
<feature type="binding site" evidence="6">
    <location>
        <position position="49"/>
    </location>
    <ligand>
        <name>Mg(2+)</name>
        <dbReference type="ChEBI" id="CHEBI:18420"/>
    </ligand>
</feature>
<dbReference type="GO" id="GO:0003924">
    <property type="term" value="F:GTPase activity"/>
    <property type="evidence" value="ECO:0007669"/>
    <property type="project" value="InterPro"/>
</dbReference>
<dbReference type="GO" id="GO:0005525">
    <property type="term" value="F:GTP binding"/>
    <property type="evidence" value="ECO:0007669"/>
    <property type="project" value="UniProtKB-KW"/>
</dbReference>
<proteinExistence type="inferred from homology"/>
<dbReference type="EMBL" id="GBHO01025456">
    <property type="protein sequence ID" value="JAG18148.1"/>
    <property type="molecule type" value="Transcribed_RNA"/>
</dbReference>
<evidence type="ECO:0000256" key="5">
    <source>
        <dbReference type="PIRSR" id="PIRSR606689-1"/>
    </source>
</evidence>
<evidence type="ECO:0000256" key="6">
    <source>
        <dbReference type="PIRSR" id="PIRSR606689-2"/>
    </source>
</evidence>
<keyword evidence="6" id="KW-0479">Metal-binding</keyword>
<dbReference type="SMART" id="SM00177">
    <property type="entry name" value="ARF"/>
    <property type="match status" value="1"/>
</dbReference>
<dbReference type="PANTHER" id="PTHR11711">
    <property type="entry name" value="ADP RIBOSYLATION FACTOR-RELATED"/>
    <property type="match status" value="1"/>
</dbReference>
<protein>
    <recommendedName>
        <fullName evidence="2">ADP-ribosylation factor-like protein 6</fullName>
    </recommendedName>
</protein>
<evidence type="ECO:0000256" key="3">
    <source>
        <dbReference type="ARBA" id="ARBA00022741"/>
    </source>
</evidence>
<dbReference type="InterPro" id="IPR005225">
    <property type="entry name" value="Small_GTP-bd"/>
</dbReference>
<dbReference type="InterPro" id="IPR027417">
    <property type="entry name" value="P-loop_NTPase"/>
</dbReference>
<feature type="region of interest" description="Disordered" evidence="8">
    <location>
        <begin position="186"/>
        <end position="208"/>
    </location>
</feature>
<accession>A0A0A9XH92</accession>
<feature type="binding site" evidence="5">
    <location>
        <begin position="23"/>
        <end position="30"/>
    </location>
    <ligand>
        <name>GTP</name>
        <dbReference type="ChEBI" id="CHEBI:37565"/>
    </ligand>
</feature>
<dbReference type="GO" id="GO:0016192">
    <property type="term" value="P:vesicle-mediated transport"/>
    <property type="evidence" value="ECO:0007669"/>
    <property type="project" value="UniProtKB-ARBA"/>
</dbReference>
<organism evidence="9">
    <name type="scientific">Lygus hesperus</name>
    <name type="common">Western plant bug</name>
    <dbReference type="NCBI Taxonomy" id="30085"/>
    <lineage>
        <taxon>Eukaryota</taxon>
        <taxon>Metazoa</taxon>
        <taxon>Ecdysozoa</taxon>
        <taxon>Arthropoda</taxon>
        <taxon>Hexapoda</taxon>
        <taxon>Insecta</taxon>
        <taxon>Pterygota</taxon>
        <taxon>Neoptera</taxon>
        <taxon>Paraneoptera</taxon>
        <taxon>Hemiptera</taxon>
        <taxon>Heteroptera</taxon>
        <taxon>Panheteroptera</taxon>
        <taxon>Cimicomorpha</taxon>
        <taxon>Miridae</taxon>
        <taxon>Mirini</taxon>
        <taxon>Lygus</taxon>
    </lineage>
</organism>
<evidence type="ECO:0000256" key="2">
    <source>
        <dbReference type="ARBA" id="ARBA00019766"/>
    </source>
</evidence>
<evidence type="ECO:0000256" key="1">
    <source>
        <dbReference type="ARBA" id="ARBA00010290"/>
    </source>
</evidence>
<dbReference type="FunFam" id="3.40.50.300:FF:001166">
    <property type="entry name" value="ADP-ribosylation factor D"/>
    <property type="match status" value="1"/>
</dbReference>
<feature type="compositionally biased region" description="Basic and acidic residues" evidence="8">
    <location>
        <begin position="187"/>
        <end position="208"/>
    </location>
</feature>
<dbReference type="AlphaFoldDB" id="A0A0A9XH92"/>
<evidence type="ECO:0000313" key="10">
    <source>
        <dbReference type="EMBL" id="JAG55014.1"/>
    </source>
</evidence>
<dbReference type="PROSITE" id="PS51417">
    <property type="entry name" value="ARF"/>
    <property type="match status" value="1"/>
</dbReference>
<feature type="binding site" evidence="6">
    <location>
        <position position="30"/>
    </location>
    <ligand>
        <name>Mg(2+)</name>
        <dbReference type="ChEBI" id="CHEBI:18420"/>
    </ligand>
</feature>
<feature type="binding site" evidence="5">
    <location>
        <begin position="128"/>
        <end position="131"/>
    </location>
    <ligand>
        <name>GTP</name>
        <dbReference type="ChEBI" id="CHEBI:37565"/>
    </ligand>
</feature>
<evidence type="ECO:0000256" key="4">
    <source>
        <dbReference type="ARBA" id="ARBA00023134"/>
    </source>
</evidence>
<sequence>MGNSVDSICGPVCYTRVKLVLIGLDSAGKTAILNRFTAKPQCQAPYQPTVGANHQMFTWSRLRVSAWDFGGSPHSRPIWKKYYSSVDVVVFVVDCSDYKRFDEARCEFRKAVTDKKLSRNALVLVYANKQDLPGAVLPCQVEVRFGMNSLKKGTWKIQPSSAHTCEGLFEGLAWIKRTIKGNNASKVKTESDEVKCHDEDGQERSDPH</sequence>
<dbReference type="PRINTS" id="PR00328">
    <property type="entry name" value="SAR1GTPBP"/>
</dbReference>
<reference evidence="9" key="2">
    <citation type="submission" date="2014-07" db="EMBL/GenBank/DDBJ databases">
        <authorList>
            <person name="Hull J."/>
        </authorList>
    </citation>
    <scope>NUCLEOTIDE SEQUENCE</scope>
</reference>